<feature type="region of interest" description="Disordered" evidence="5">
    <location>
        <begin position="814"/>
        <end position="883"/>
    </location>
</feature>
<keyword evidence="2" id="KW-0812">Transmembrane</keyword>
<dbReference type="Pfam" id="PF07738">
    <property type="entry name" value="Sad1_UNC"/>
    <property type="match status" value="1"/>
</dbReference>
<evidence type="ECO:0000256" key="4">
    <source>
        <dbReference type="ARBA" id="ARBA00023136"/>
    </source>
</evidence>
<feature type="region of interest" description="Disordered" evidence="5">
    <location>
        <begin position="676"/>
        <end position="759"/>
    </location>
</feature>
<feature type="signal peptide" evidence="6">
    <location>
        <begin position="1"/>
        <end position="31"/>
    </location>
</feature>
<dbReference type="InterPro" id="IPR012919">
    <property type="entry name" value="SUN_dom"/>
</dbReference>
<dbReference type="GO" id="GO:0016020">
    <property type="term" value="C:membrane"/>
    <property type="evidence" value="ECO:0007669"/>
    <property type="project" value="InterPro"/>
</dbReference>
<feature type="region of interest" description="Disordered" evidence="5">
    <location>
        <begin position="399"/>
        <end position="446"/>
    </location>
</feature>
<feature type="compositionally biased region" description="Acidic residues" evidence="5">
    <location>
        <begin position="870"/>
        <end position="883"/>
    </location>
</feature>
<dbReference type="PANTHER" id="PTHR12953">
    <property type="entry name" value="MEMBRANE PROTEIN CH1 RELATED"/>
    <property type="match status" value="1"/>
</dbReference>
<reference evidence="8 9" key="1">
    <citation type="journal article" name="Sci. Rep.">
        <title>Telomere-to-telomere assembled and centromere annotated genomes of the two main subspecies of the button mushroom Agaricus bisporus reveal especially polymorphic chromosome ends.</title>
        <authorList>
            <person name="Sonnenberg A.S.M."/>
            <person name="Sedaghat-Telgerd N."/>
            <person name="Lavrijssen B."/>
            <person name="Ohm R.A."/>
            <person name="Hendrickx P.M."/>
            <person name="Scholtmeijer K."/>
            <person name="Baars J.J.P."/>
            <person name="van Peer A."/>
        </authorList>
    </citation>
    <scope>NUCLEOTIDE SEQUENCE [LARGE SCALE GENOMIC DNA]</scope>
    <source>
        <strain evidence="8 9">H119_p4</strain>
    </source>
</reference>
<dbReference type="GO" id="GO:0034975">
    <property type="term" value="P:protein folding in endoplasmic reticulum"/>
    <property type="evidence" value="ECO:0007669"/>
    <property type="project" value="TreeGrafter"/>
</dbReference>
<evidence type="ECO:0000256" key="6">
    <source>
        <dbReference type="SAM" id="SignalP"/>
    </source>
</evidence>
<evidence type="ECO:0000313" key="8">
    <source>
        <dbReference type="EMBL" id="KAF7768263.1"/>
    </source>
</evidence>
<proteinExistence type="predicted"/>
<protein>
    <recommendedName>
        <fullName evidence="7">SUN domain-containing protein</fullName>
    </recommendedName>
</protein>
<feature type="compositionally biased region" description="Polar residues" evidence="5">
    <location>
        <begin position="123"/>
        <end position="138"/>
    </location>
</feature>
<keyword evidence="3" id="KW-1133">Transmembrane helix</keyword>
<feature type="compositionally biased region" description="Polar residues" evidence="5">
    <location>
        <begin position="822"/>
        <end position="832"/>
    </location>
</feature>
<dbReference type="PANTHER" id="PTHR12953:SF0">
    <property type="entry name" value="SUN DOMAIN-CONTAINING OSSIFICATION FACTOR"/>
    <property type="match status" value="1"/>
</dbReference>
<dbReference type="Gene3D" id="2.60.120.260">
    <property type="entry name" value="Galactose-binding domain-like"/>
    <property type="match status" value="1"/>
</dbReference>
<comment type="subcellular location">
    <subcellularLocation>
        <location evidence="1">Endomembrane system</location>
    </subcellularLocation>
</comment>
<gene>
    <name evidence="8" type="ORF">Agabi119p4_7506</name>
</gene>
<evidence type="ECO:0000313" key="9">
    <source>
        <dbReference type="Proteomes" id="UP000629468"/>
    </source>
</evidence>
<feature type="chain" id="PRO_5034122272" description="SUN domain-containing protein" evidence="6">
    <location>
        <begin position="32"/>
        <end position="883"/>
    </location>
</feature>
<feature type="domain" description="SUN" evidence="7">
    <location>
        <begin position="132"/>
        <end position="305"/>
    </location>
</feature>
<feature type="compositionally biased region" description="Low complexity" evidence="5">
    <location>
        <begin position="723"/>
        <end position="732"/>
    </location>
</feature>
<evidence type="ECO:0000256" key="1">
    <source>
        <dbReference type="ARBA" id="ARBA00004308"/>
    </source>
</evidence>
<feature type="compositionally biased region" description="Low complexity" evidence="5">
    <location>
        <begin position="399"/>
        <end position="430"/>
    </location>
</feature>
<keyword evidence="6" id="KW-0732">Signal</keyword>
<sequence length="883" mass="97523">MLESGCCAKLHKPLSPIIVVLLLVWVAFATAESAESTSYNDPCRVISLSAPKPAEPPMCYLKPLRLLEPVQEDLLLSFEEWKAKQHHGAETGPPAGVTSDNGSEVGDGMGNGSKPPKAEDASSIRSSGQEVHQSQASGRSKESPPHPSPQFPVPIVPIVDRFNYASLDCSARVHKAHKEAKHSSNILSSKKDRYLLSPCKTKEPQFVIIELCEDIRVDVVELANFEFFSGVFKDVTVSVAKTSWEEARWTVLGTWKAKNVRGIQTFRPPIPLKGFYRYLRIDFHSHYGSEYYCPVSLVAVYGFTHLEEWNWELYEAERTKLDAISPEASIHQTPDSAKTDSAGAIFGQETTLPTDSPEEDVIPSTLLTKILQPSTDPHILPPFIITQFYDFEAPYVAPSSTKTSTSSPTPFSATYHPTASPSSARISPASHPNTANTITSSPVETNVLPTCTTSSTVLMSTPVSGSQGSLPLSVSGGESIFRTIMNRVLELESNHTLYEQYMAQQQFLVREALKRLGEDIGRLEGVGKAHRQIHDRATQEWEKQRKRWQFEHAQLLQRIDYLTDEIIMEKRLGVAQLCLLLAVLVFMGLTRGSRGPIDADRRRWGTALKSFSDDWRHRRTESGTDGSHVRTLSSMLPVIPLRSAESGSNHSSGEIYEKISSATPPLTSIDLNILSHHDQRQQRRRGRGDHGSENVQNVYLQVDGGSRSRSRTTSGPRRRTSSRIRGQGSTSRQALETRHSRAPSVANTPTKGVRASPTVGSIRLNVYDSKRGDSVRRSHSSQGTIDLALEEAWGGSRGNGKSARTWARTAHLHEVKQKRQRNNSGSLFSGSINGDKHSEYSESTKDNDSDVFGGTEKPELLVTNTAGVETDADGWESASDVEY</sequence>
<dbReference type="PROSITE" id="PS51469">
    <property type="entry name" value="SUN"/>
    <property type="match status" value="1"/>
</dbReference>
<dbReference type="EMBL" id="JABXXO010000010">
    <property type="protein sequence ID" value="KAF7768263.1"/>
    <property type="molecule type" value="Genomic_DNA"/>
</dbReference>
<evidence type="ECO:0000256" key="3">
    <source>
        <dbReference type="ARBA" id="ARBA00022989"/>
    </source>
</evidence>
<feature type="compositionally biased region" description="Polar residues" evidence="5">
    <location>
        <begin position="431"/>
        <end position="446"/>
    </location>
</feature>
<dbReference type="InterPro" id="IPR045120">
    <property type="entry name" value="Suco/Slp1-like"/>
</dbReference>
<feature type="compositionally biased region" description="Basic and acidic residues" evidence="5">
    <location>
        <begin position="834"/>
        <end position="848"/>
    </location>
</feature>
<evidence type="ECO:0000256" key="2">
    <source>
        <dbReference type="ARBA" id="ARBA00022692"/>
    </source>
</evidence>
<keyword evidence="4" id="KW-0472">Membrane</keyword>
<organism evidence="8 9">
    <name type="scientific">Agaricus bisporus var. burnettii</name>
    <dbReference type="NCBI Taxonomy" id="192524"/>
    <lineage>
        <taxon>Eukaryota</taxon>
        <taxon>Fungi</taxon>
        <taxon>Dikarya</taxon>
        <taxon>Basidiomycota</taxon>
        <taxon>Agaricomycotina</taxon>
        <taxon>Agaricomycetes</taxon>
        <taxon>Agaricomycetidae</taxon>
        <taxon>Agaricales</taxon>
        <taxon>Agaricineae</taxon>
        <taxon>Agaricaceae</taxon>
        <taxon>Agaricus</taxon>
    </lineage>
</organism>
<feature type="compositionally biased region" description="Low complexity" evidence="5">
    <location>
        <begin position="704"/>
        <end position="715"/>
    </location>
</feature>
<accession>A0A8H7C7V2</accession>
<feature type="region of interest" description="Disordered" evidence="5">
    <location>
        <begin position="85"/>
        <end position="152"/>
    </location>
</feature>
<evidence type="ECO:0000259" key="7">
    <source>
        <dbReference type="PROSITE" id="PS51469"/>
    </source>
</evidence>
<dbReference type="AlphaFoldDB" id="A0A8H7C7V2"/>
<comment type="caution">
    <text evidence="8">The sequence shown here is derived from an EMBL/GenBank/DDBJ whole genome shotgun (WGS) entry which is preliminary data.</text>
</comment>
<name>A0A8H7C7V2_AGABI</name>
<dbReference type="Proteomes" id="UP000629468">
    <property type="component" value="Unassembled WGS sequence"/>
</dbReference>
<dbReference type="GO" id="GO:0005737">
    <property type="term" value="C:cytoplasm"/>
    <property type="evidence" value="ECO:0007669"/>
    <property type="project" value="TreeGrafter"/>
</dbReference>
<dbReference type="GO" id="GO:0012505">
    <property type="term" value="C:endomembrane system"/>
    <property type="evidence" value="ECO:0007669"/>
    <property type="project" value="UniProtKB-SubCell"/>
</dbReference>
<evidence type="ECO:0000256" key="5">
    <source>
        <dbReference type="SAM" id="MobiDB-lite"/>
    </source>
</evidence>